<proteinExistence type="predicted"/>
<name>A0A290MPT6_CAUVI</name>
<evidence type="ECO:0000313" key="2">
    <source>
        <dbReference type="Proteomes" id="UP000217311"/>
    </source>
</evidence>
<accession>A0A290MPT6</accession>
<reference evidence="2" key="1">
    <citation type="submission" date="2017-09" db="EMBL/GenBank/DDBJ databases">
        <title>Genome evolution observed in wild isolates of Caulobacter crescentus.</title>
        <authorList>
            <person name="Ely B."/>
            <person name="Wilson K."/>
            <person name="Scott D."/>
        </authorList>
    </citation>
    <scope>NUCLEOTIDE SEQUENCE [LARGE SCALE GENOMIC DNA]</scope>
    <source>
        <strain evidence="2">CB13b1a</strain>
    </source>
</reference>
<dbReference type="RefSeq" id="WP_096053456.1">
    <property type="nucleotide sequence ID" value="NZ_CP023315.3"/>
</dbReference>
<organism evidence="1 2">
    <name type="scientific">Caulobacter vibrioides</name>
    <name type="common">Caulobacter crescentus</name>
    <dbReference type="NCBI Taxonomy" id="155892"/>
    <lineage>
        <taxon>Bacteria</taxon>
        <taxon>Pseudomonadati</taxon>
        <taxon>Pseudomonadota</taxon>
        <taxon>Alphaproteobacteria</taxon>
        <taxon>Caulobacterales</taxon>
        <taxon>Caulobacteraceae</taxon>
        <taxon>Caulobacter</taxon>
    </lineage>
</organism>
<sequence length="238" mass="25937">MRPSLQGPRSKDIASGLEDDLAQIQTRAMREAVTLFRDDLRAETQAGLMSARLPKVWRMKAYPEVGASLDPAGWVYVRGPRLGAPTVGTPAAVLLDAFEKGVAISARRGGWLAIPTDAAGKRAPVPGAPTRGRGSQQARITPAGFERRTGMNLRFVPQGPAKALLVVDNAQRERSSRGSRAVPYTGRGRGAKLYGPAGRTIVVFTLLRQVRLPKRLDFTGPVQRANLRWEGLLSKHWR</sequence>
<evidence type="ECO:0000313" key="1">
    <source>
        <dbReference type="EMBL" id="ATC34106.1"/>
    </source>
</evidence>
<dbReference type="Proteomes" id="UP000217311">
    <property type="component" value="Chromosome"/>
</dbReference>
<dbReference type="Pfam" id="PF20039">
    <property type="entry name" value="DUF6441"/>
    <property type="match status" value="1"/>
</dbReference>
<dbReference type="AlphaFoldDB" id="A0A290MPT6"/>
<dbReference type="EMBL" id="CP023315">
    <property type="protein sequence ID" value="ATC34106.1"/>
    <property type="molecule type" value="Genomic_DNA"/>
</dbReference>
<dbReference type="InterPro" id="IPR045622">
    <property type="entry name" value="DUF6441"/>
</dbReference>
<gene>
    <name evidence="1" type="ORF">CA606_18200</name>
</gene>
<protein>
    <submittedName>
        <fullName evidence="1">Uncharacterized protein</fullName>
    </submittedName>
</protein>